<accession>A0ABQ7XF07</accession>
<dbReference type="EMBL" id="JAGKQM010000394">
    <property type="protein sequence ID" value="KAH0854496.1"/>
    <property type="molecule type" value="Genomic_DNA"/>
</dbReference>
<name>A0ABQ7XF07_BRANA</name>
<reference evidence="2 3" key="1">
    <citation type="submission" date="2021-05" db="EMBL/GenBank/DDBJ databases">
        <title>Genome Assembly of Synthetic Allotetraploid Brassica napus Reveals Homoeologous Exchanges between Subgenomes.</title>
        <authorList>
            <person name="Davis J.T."/>
        </authorList>
    </citation>
    <scope>NUCLEOTIDE SEQUENCE [LARGE SCALE GENOMIC DNA]</scope>
    <source>
        <strain evidence="3">cv. Da-Ae</strain>
        <tissue evidence="2">Seedling</tissue>
    </source>
</reference>
<protein>
    <submittedName>
        <fullName evidence="2">Uncharacterized protein</fullName>
    </submittedName>
</protein>
<dbReference type="Proteomes" id="UP000824890">
    <property type="component" value="Unassembled WGS sequence"/>
</dbReference>
<proteinExistence type="predicted"/>
<organism evidence="2 3">
    <name type="scientific">Brassica napus</name>
    <name type="common">Rape</name>
    <dbReference type="NCBI Taxonomy" id="3708"/>
    <lineage>
        <taxon>Eukaryota</taxon>
        <taxon>Viridiplantae</taxon>
        <taxon>Streptophyta</taxon>
        <taxon>Embryophyta</taxon>
        <taxon>Tracheophyta</taxon>
        <taxon>Spermatophyta</taxon>
        <taxon>Magnoliopsida</taxon>
        <taxon>eudicotyledons</taxon>
        <taxon>Gunneridae</taxon>
        <taxon>Pentapetalae</taxon>
        <taxon>rosids</taxon>
        <taxon>malvids</taxon>
        <taxon>Brassicales</taxon>
        <taxon>Brassicaceae</taxon>
        <taxon>Brassiceae</taxon>
        <taxon>Brassica</taxon>
    </lineage>
</organism>
<evidence type="ECO:0000313" key="2">
    <source>
        <dbReference type="EMBL" id="KAH0854496.1"/>
    </source>
</evidence>
<evidence type="ECO:0000256" key="1">
    <source>
        <dbReference type="SAM" id="MobiDB-lite"/>
    </source>
</evidence>
<gene>
    <name evidence="2" type="ORF">HID58_069192</name>
</gene>
<keyword evidence="3" id="KW-1185">Reference proteome</keyword>
<evidence type="ECO:0000313" key="3">
    <source>
        <dbReference type="Proteomes" id="UP000824890"/>
    </source>
</evidence>
<feature type="region of interest" description="Disordered" evidence="1">
    <location>
        <begin position="1"/>
        <end position="32"/>
    </location>
</feature>
<comment type="caution">
    <text evidence="2">The sequence shown here is derived from an EMBL/GenBank/DDBJ whole genome shotgun (WGS) entry which is preliminary data.</text>
</comment>
<sequence>MHEYRLDETPTTNIHELQRRRLGGMSSGSGRRTIKRSTTLLKSLYLLHLVTRRKRKGPPPPTTLKTATSWTTFFYTWTVSCPNICMPELQTTIQRQHNQDDILFMQLPSLETPNPDLVDQSLNIPNQLDSSLVQEKKTADRNWASLDRLVAWQLNNGHHKCDRASFDEEEEDGDTMMQRWDLHWSMMIMSIFGVVSLNLLHPLRL</sequence>